<dbReference type="PATRIC" id="fig|1423892.3.peg.537"/>
<gene>
    <name evidence="2" type="ORF">EMUR_02615</name>
</gene>
<dbReference type="OrthoDB" id="7163249at2"/>
<dbReference type="Proteomes" id="UP000018689">
    <property type="component" value="Chromosome"/>
</dbReference>
<feature type="region of interest" description="Disordered" evidence="1">
    <location>
        <begin position="88"/>
        <end position="188"/>
    </location>
</feature>
<organism evidence="2 3">
    <name type="scientific">Ehrlichia muris AS145</name>
    <dbReference type="NCBI Taxonomy" id="1423892"/>
    <lineage>
        <taxon>Bacteria</taxon>
        <taxon>Pseudomonadati</taxon>
        <taxon>Pseudomonadota</taxon>
        <taxon>Alphaproteobacteria</taxon>
        <taxon>Rickettsiales</taxon>
        <taxon>Anaplasmataceae</taxon>
        <taxon>Ehrlichia</taxon>
    </lineage>
</organism>
<keyword evidence="3" id="KW-1185">Reference proteome</keyword>
<accession>V9R8W8</accession>
<dbReference type="KEGG" id="emr:EMUR_02615"/>
<dbReference type="STRING" id="1423892.EMUR_02615"/>
<sequence>MEGNEGGGINVSALQSYLHQQHAGSGHGEEEEETALSIFIFLAWFYKNVPCFLDSTTGNIVASVTCLGAQLPTTVAFGSEMRKNIFGLPKLLPDPQSEGASGEGGGGEDATAASGENDGDGIQATHHDDPYAHDDYPHANQEIADAAGQGLDNVNHNPLQQEPEYHHDHSPSPTPTTSQQSQYDHAFH</sequence>
<reference evidence="2 3" key="1">
    <citation type="journal article" date="2014" name="Genome Announc.">
        <title>Complete Genome Sequence of Ehrlichia muris Strain AS145T, a Model Monocytotropic Ehrlichia Strain.</title>
        <authorList>
            <person name="Thirumalapura N.R."/>
            <person name="Qin X."/>
            <person name="Kuriakose J.A."/>
            <person name="Walker D.H."/>
        </authorList>
    </citation>
    <scope>NUCLEOTIDE SEQUENCE [LARGE SCALE GENOMIC DNA]</scope>
    <source>
        <strain evidence="3">AS154</strain>
    </source>
</reference>
<dbReference type="RefSeq" id="WP_024072121.1">
    <property type="nucleotide sequence ID" value="NC_023063.1"/>
</dbReference>
<protein>
    <submittedName>
        <fullName evidence="2">Uncharacterized protein</fullName>
    </submittedName>
</protein>
<dbReference type="HOGENOM" id="CLU_1459154_0_0_5"/>
<dbReference type="AlphaFoldDB" id="V9R8W8"/>
<name>V9R8W8_9RICK</name>
<proteinExistence type="predicted"/>
<evidence type="ECO:0000313" key="3">
    <source>
        <dbReference type="Proteomes" id="UP000018689"/>
    </source>
</evidence>
<evidence type="ECO:0000313" key="2">
    <source>
        <dbReference type="EMBL" id="AHC39276.1"/>
    </source>
</evidence>
<evidence type="ECO:0000256" key="1">
    <source>
        <dbReference type="SAM" id="MobiDB-lite"/>
    </source>
</evidence>
<feature type="compositionally biased region" description="Basic and acidic residues" evidence="1">
    <location>
        <begin position="125"/>
        <end position="137"/>
    </location>
</feature>
<dbReference type="EMBL" id="CP006917">
    <property type="protein sequence ID" value="AHC39276.1"/>
    <property type="molecule type" value="Genomic_DNA"/>
</dbReference>